<dbReference type="HOGENOM" id="CLU_3092970_0_0_1"/>
<accession>A0A0C9XCS4</accession>
<organism evidence="1 2">
    <name type="scientific">Laccaria amethystina LaAM-08-1</name>
    <dbReference type="NCBI Taxonomy" id="1095629"/>
    <lineage>
        <taxon>Eukaryota</taxon>
        <taxon>Fungi</taxon>
        <taxon>Dikarya</taxon>
        <taxon>Basidiomycota</taxon>
        <taxon>Agaricomycotina</taxon>
        <taxon>Agaricomycetes</taxon>
        <taxon>Agaricomycetidae</taxon>
        <taxon>Agaricales</taxon>
        <taxon>Agaricineae</taxon>
        <taxon>Hydnangiaceae</taxon>
        <taxon>Laccaria</taxon>
    </lineage>
</organism>
<sequence>MGDLADQKKSELRSCSTHRVFFWTGYSVGASLSGCTQQRMRKFTVLILKETA</sequence>
<protein>
    <submittedName>
        <fullName evidence="1">Uncharacterized protein</fullName>
    </submittedName>
</protein>
<dbReference type="Proteomes" id="UP000054477">
    <property type="component" value="Unassembled WGS sequence"/>
</dbReference>
<dbReference type="AlphaFoldDB" id="A0A0C9XCS4"/>
<reference evidence="2" key="2">
    <citation type="submission" date="2015-01" db="EMBL/GenBank/DDBJ databases">
        <title>Evolutionary Origins and Diversification of the Mycorrhizal Mutualists.</title>
        <authorList>
            <consortium name="DOE Joint Genome Institute"/>
            <consortium name="Mycorrhizal Genomics Consortium"/>
            <person name="Kohler A."/>
            <person name="Kuo A."/>
            <person name="Nagy L.G."/>
            <person name="Floudas D."/>
            <person name="Copeland A."/>
            <person name="Barry K.W."/>
            <person name="Cichocki N."/>
            <person name="Veneault-Fourrey C."/>
            <person name="LaButti K."/>
            <person name="Lindquist E.A."/>
            <person name="Lipzen A."/>
            <person name="Lundell T."/>
            <person name="Morin E."/>
            <person name="Murat C."/>
            <person name="Riley R."/>
            <person name="Ohm R."/>
            <person name="Sun H."/>
            <person name="Tunlid A."/>
            <person name="Henrissat B."/>
            <person name="Grigoriev I.V."/>
            <person name="Hibbett D.S."/>
            <person name="Martin F."/>
        </authorList>
    </citation>
    <scope>NUCLEOTIDE SEQUENCE [LARGE SCALE GENOMIC DNA]</scope>
    <source>
        <strain evidence="2">LaAM-08-1</strain>
    </source>
</reference>
<evidence type="ECO:0000313" key="2">
    <source>
        <dbReference type="Proteomes" id="UP000054477"/>
    </source>
</evidence>
<feature type="non-terminal residue" evidence="1">
    <location>
        <position position="1"/>
    </location>
</feature>
<gene>
    <name evidence="1" type="ORF">K443DRAFT_638477</name>
</gene>
<proteinExistence type="predicted"/>
<reference evidence="1 2" key="1">
    <citation type="submission" date="2014-04" db="EMBL/GenBank/DDBJ databases">
        <authorList>
            <consortium name="DOE Joint Genome Institute"/>
            <person name="Kuo A."/>
            <person name="Kohler A."/>
            <person name="Nagy L.G."/>
            <person name="Floudas D."/>
            <person name="Copeland A."/>
            <person name="Barry K.W."/>
            <person name="Cichocki N."/>
            <person name="Veneault-Fourrey C."/>
            <person name="LaButti K."/>
            <person name="Lindquist E.A."/>
            <person name="Lipzen A."/>
            <person name="Lundell T."/>
            <person name="Morin E."/>
            <person name="Murat C."/>
            <person name="Sun H."/>
            <person name="Tunlid A."/>
            <person name="Henrissat B."/>
            <person name="Grigoriev I.V."/>
            <person name="Hibbett D.S."/>
            <person name="Martin F."/>
            <person name="Nordberg H.P."/>
            <person name="Cantor M.N."/>
            <person name="Hua S.X."/>
        </authorList>
    </citation>
    <scope>NUCLEOTIDE SEQUENCE [LARGE SCALE GENOMIC DNA]</scope>
    <source>
        <strain evidence="1 2">LaAM-08-1</strain>
    </source>
</reference>
<dbReference type="EMBL" id="KN838753">
    <property type="protein sequence ID" value="KIJ95521.1"/>
    <property type="molecule type" value="Genomic_DNA"/>
</dbReference>
<name>A0A0C9XCS4_9AGAR</name>
<keyword evidence="2" id="KW-1185">Reference proteome</keyword>
<feature type="non-terminal residue" evidence="1">
    <location>
        <position position="52"/>
    </location>
</feature>
<evidence type="ECO:0000313" key="1">
    <source>
        <dbReference type="EMBL" id="KIJ95521.1"/>
    </source>
</evidence>